<dbReference type="Pfam" id="PF14907">
    <property type="entry name" value="NTP_transf_5"/>
    <property type="match status" value="1"/>
</dbReference>
<evidence type="ECO:0000313" key="1">
    <source>
        <dbReference type="EMBL" id="SNS85946.1"/>
    </source>
</evidence>
<proteinExistence type="predicted"/>
<sequence length="357" mass="38912">MKDYLRTQAALGHRIAGRTGPPIETDDPRLIGLTGVLLPSIWPSLTETERAHRSDTVEGLELAYALNCERNAAILSQIEAVTRALNTAGAVPVLLKGAAQLVGELWPDRGARLLGDIDILVPAEKLEAAFEALEALAGLGPQDSGDSELTNRHKHALPVQGAGGTAPVELHHSLFREALRKFAPAEEIIARATPVAVGQGKALVPSPTDQVLIAMLHGPLGGGGYLAPLVQMRDLLDINFLSKRHGTSIDWRSIEAHLVKHGRGELVEITGSCLEEFTGMPTPFSPMGRLARLDAARWRWQLDRRWTQRLGAFANLSQEAVSSLAAGGEPRRRALRYLVQPETYRRAYRRYILGEAR</sequence>
<gene>
    <name evidence="1" type="ORF">SAMN05421757_10480</name>
</gene>
<dbReference type="EMBL" id="FZOY01000004">
    <property type="protein sequence ID" value="SNS85946.1"/>
    <property type="molecule type" value="Genomic_DNA"/>
</dbReference>
<dbReference type="InterPro" id="IPR039498">
    <property type="entry name" value="NTP_transf_5"/>
</dbReference>
<evidence type="ECO:0000313" key="2">
    <source>
        <dbReference type="Proteomes" id="UP000198426"/>
    </source>
</evidence>
<dbReference type="GO" id="GO:0016740">
    <property type="term" value="F:transferase activity"/>
    <property type="evidence" value="ECO:0007669"/>
    <property type="project" value="UniProtKB-KW"/>
</dbReference>
<keyword evidence="1" id="KW-0808">Transferase</keyword>
<keyword evidence="2" id="KW-1185">Reference proteome</keyword>
<dbReference type="Proteomes" id="UP000198426">
    <property type="component" value="Unassembled WGS sequence"/>
</dbReference>
<organism evidence="1 2">
    <name type="scientific">Tropicimonas sediminicola</name>
    <dbReference type="NCBI Taxonomy" id="1031541"/>
    <lineage>
        <taxon>Bacteria</taxon>
        <taxon>Pseudomonadati</taxon>
        <taxon>Pseudomonadota</taxon>
        <taxon>Alphaproteobacteria</taxon>
        <taxon>Rhodobacterales</taxon>
        <taxon>Roseobacteraceae</taxon>
        <taxon>Tropicimonas</taxon>
    </lineage>
</organism>
<accession>A0A239HX23</accession>
<protein>
    <submittedName>
        <fullName evidence="1">Uncharacterized nucleotidyltransferase</fullName>
    </submittedName>
</protein>
<reference evidence="1 2" key="1">
    <citation type="submission" date="2017-06" db="EMBL/GenBank/DDBJ databases">
        <authorList>
            <person name="Kim H.J."/>
            <person name="Triplett B.A."/>
        </authorList>
    </citation>
    <scope>NUCLEOTIDE SEQUENCE [LARGE SCALE GENOMIC DNA]</scope>
    <source>
        <strain evidence="1 2">DSM 29339</strain>
    </source>
</reference>
<name>A0A239HX23_9RHOB</name>
<dbReference type="AlphaFoldDB" id="A0A239HX23"/>